<evidence type="ECO:0000256" key="5">
    <source>
        <dbReference type="ARBA" id="ARBA00023004"/>
    </source>
</evidence>
<dbReference type="GO" id="GO:0005506">
    <property type="term" value="F:iron ion binding"/>
    <property type="evidence" value="ECO:0007669"/>
    <property type="project" value="InterPro"/>
</dbReference>
<gene>
    <name evidence="8" type="ORF">DFR70_101999</name>
</gene>
<evidence type="ECO:0000313" key="8">
    <source>
        <dbReference type="EMBL" id="PXX71565.1"/>
    </source>
</evidence>
<dbReference type="Gene3D" id="1.10.630.10">
    <property type="entry name" value="Cytochrome P450"/>
    <property type="match status" value="1"/>
</dbReference>
<keyword evidence="3 7" id="KW-0479">Metal-binding</keyword>
<dbReference type="GO" id="GO:0020037">
    <property type="term" value="F:heme binding"/>
    <property type="evidence" value="ECO:0007669"/>
    <property type="project" value="InterPro"/>
</dbReference>
<dbReference type="Proteomes" id="UP000247569">
    <property type="component" value="Unassembled WGS sequence"/>
</dbReference>
<dbReference type="GO" id="GO:0004497">
    <property type="term" value="F:monooxygenase activity"/>
    <property type="evidence" value="ECO:0007669"/>
    <property type="project" value="UniProtKB-KW"/>
</dbReference>
<sequence length="401" mass="43751">MAEPSSREADLAAAFMAIYGNPELSSDPQTMYRRHRAAGDTTRIGPMVVVHPRALVEEALDRPAEFSSAMSSARLGNTRPLIPMQLDPPAHGAYRKAIRRLFTAGRLRPMTPAIIRIAESLIDRLGDRAEVDFATEFAVPLPALVLLELLGLPARDAALLIALKDAIVHPPWGDPAETERSQAEAGARLYQYFAAVLDDEAVRARGGLIADLLGTDVGQRRLTAEEIADICYLLILAGLDTVTDTLTLSAAYLAQHPERRRELVDDPALTDHAVEELLRWETPVPGLPRLVTTETRIGDCPVRPGEVLFLSLGSANTDEAALPDAYTVRFDRPRNPHLAFGGGIHRCLGGYLAKLELSIALRVWHTRFPDYAIPGGTTIEYATGLRSIPHLPLTLPARPQS</sequence>
<evidence type="ECO:0000256" key="6">
    <source>
        <dbReference type="ARBA" id="ARBA00023033"/>
    </source>
</evidence>
<dbReference type="Pfam" id="PF00067">
    <property type="entry name" value="p450"/>
    <property type="match status" value="1"/>
</dbReference>
<keyword evidence="9" id="KW-1185">Reference proteome</keyword>
<dbReference type="InterPro" id="IPR036396">
    <property type="entry name" value="Cyt_P450_sf"/>
</dbReference>
<dbReference type="EMBL" id="QJKF01000001">
    <property type="protein sequence ID" value="PXX71565.1"/>
    <property type="molecule type" value="Genomic_DNA"/>
</dbReference>
<organism evidence="8 9">
    <name type="scientific">Nocardia tenerifensis</name>
    <dbReference type="NCBI Taxonomy" id="228006"/>
    <lineage>
        <taxon>Bacteria</taxon>
        <taxon>Bacillati</taxon>
        <taxon>Actinomycetota</taxon>
        <taxon>Actinomycetes</taxon>
        <taxon>Mycobacteriales</taxon>
        <taxon>Nocardiaceae</taxon>
        <taxon>Nocardia</taxon>
    </lineage>
</organism>
<protein>
    <submittedName>
        <fullName evidence="8">Cytochrome P450</fullName>
    </submittedName>
</protein>
<comment type="similarity">
    <text evidence="1 7">Belongs to the cytochrome P450 family.</text>
</comment>
<accession>A0A318KF38</accession>
<keyword evidence="2 7" id="KW-0349">Heme</keyword>
<evidence type="ECO:0000256" key="2">
    <source>
        <dbReference type="ARBA" id="ARBA00022617"/>
    </source>
</evidence>
<dbReference type="PRINTS" id="PR00359">
    <property type="entry name" value="BP450"/>
</dbReference>
<dbReference type="OrthoDB" id="3599725at2"/>
<proteinExistence type="inferred from homology"/>
<keyword evidence="5 7" id="KW-0408">Iron</keyword>
<keyword evidence="4 7" id="KW-0560">Oxidoreductase</keyword>
<dbReference type="InterPro" id="IPR002397">
    <property type="entry name" value="Cyt_P450_B"/>
</dbReference>
<keyword evidence="6 7" id="KW-0503">Monooxygenase</keyword>
<evidence type="ECO:0000256" key="4">
    <source>
        <dbReference type="ARBA" id="ARBA00023002"/>
    </source>
</evidence>
<dbReference type="GO" id="GO:0016705">
    <property type="term" value="F:oxidoreductase activity, acting on paired donors, with incorporation or reduction of molecular oxygen"/>
    <property type="evidence" value="ECO:0007669"/>
    <property type="project" value="InterPro"/>
</dbReference>
<dbReference type="InterPro" id="IPR017972">
    <property type="entry name" value="Cyt_P450_CS"/>
</dbReference>
<dbReference type="PROSITE" id="PS00086">
    <property type="entry name" value="CYTOCHROME_P450"/>
    <property type="match status" value="1"/>
</dbReference>
<comment type="caution">
    <text evidence="8">The sequence shown here is derived from an EMBL/GenBank/DDBJ whole genome shotgun (WGS) entry which is preliminary data.</text>
</comment>
<evidence type="ECO:0000256" key="7">
    <source>
        <dbReference type="RuleBase" id="RU000461"/>
    </source>
</evidence>
<dbReference type="SUPFAM" id="SSF48264">
    <property type="entry name" value="Cytochrome P450"/>
    <property type="match status" value="1"/>
</dbReference>
<dbReference type="RefSeq" id="WP_051186289.1">
    <property type="nucleotide sequence ID" value="NZ_QJKF01000001.1"/>
</dbReference>
<evidence type="ECO:0000256" key="3">
    <source>
        <dbReference type="ARBA" id="ARBA00022723"/>
    </source>
</evidence>
<name>A0A318KF38_9NOCA</name>
<dbReference type="PANTHER" id="PTHR46696">
    <property type="entry name" value="P450, PUTATIVE (EUROFUNG)-RELATED"/>
    <property type="match status" value="1"/>
</dbReference>
<reference evidence="8 9" key="1">
    <citation type="submission" date="2018-05" db="EMBL/GenBank/DDBJ databases">
        <title>Genomic Encyclopedia of Type Strains, Phase IV (KMG-IV): sequencing the most valuable type-strain genomes for metagenomic binning, comparative biology and taxonomic classification.</title>
        <authorList>
            <person name="Goeker M."/>
        </authorList>
    </citation>
    <scope>NUCLEOTIDE SEQUENCE [LARGE SCALE GENOMIC DNA]</scope>
    <source>
        <strain evidence="8 9">DSM 44704</strain>
    </source>
</reference>
<dbReference type="InterPro" id="IPR001128">
    <property type="entry name" value="Cyt_P450"/>
</dbReference>
<dbReference type="PANTHER" id="PTHR46696:SF6">
    <property type="entry name" value="P450, PUTATIVE (EUROFUNG)-RELATED"/>
    <property type="match status" value="1"/>
</dbReference>
<evidence type="ECO:0000313" key="9">
    <source>
        <dbReference type="Proteomes" id="UP000247569"/>
    </source>
</evidence>
<evidence type="ECO:0000256" key="1">
    <source>
        <dbReference type="ARBA" id="ARBA00010617"/>
    </source>
</evidence>
<dbReference type="AlphaFoldDB" id="A0A318KF38"/>